<feature type="region of interest" description="Disordered" evidence="1">
    <location>
        <begin position="1131"/>
        <end position="1155"/>
    </location>
</feature>
<comment type="caution">
    <text evidence="2">The sequence shown here is derived from an EMBL/GenBank/DDBJ whole genome shotgun (WGS) entry which is preliminary data.</text>
</comment>
<accession>A0A8B6CJT1</accession>
<organism evidence="2 3">
    <name type="scientific">Mytilus galloprovincialis</name>
    <name type="common">Mediterranean mussel</name>
    <dbReference type="NCBI Taxonomy" id="29158"/>
    <lineage>
        <taxon>Eukaryota</taxon>
        <taxon>Metazoa</taxon>
        <taxon>Spiralia</taxon>
        <taxon>Lophotrochozoa</taxon>
        <taxon>Mollusca</taxon>
        <taxon>Bivalvia</taxon>
        <taxon>Autobranchia</taxon>
        <taxon>Pteriomorphia</taxon>
        <taxon>Mytilida</taxon>
        <taxon>Mytiloidea</taxon>
        <taxon>Mytilidae</taxon>
        <taxon>Mytilinae</taxon>
        <taxon>Mytilus</taxon>
    </lineage>
</organism>
<gene>
    <name evidence="2" type="ORF">MGAL_10B032237</name>
</gene>
<feature type="compositionally biased region" description="Basic and acidic residues" evidence="1">
    <location>
        <begin position="530"/>
        <end position="539"/>
    </location>
</feature>
<feature type="compositionally biased region" description="Polar residues" evidence="1">
    <location>
        <begin position="905"/>
        <end position="914"/>
    </location>
</feature>
<reference evidence="2" key="1">
    <citation type="submission" date="2018-11" db="EMBL/GenBank/DDBJ databases">
        <authorList>
            <person name="Alioto T."/>
            <person name="Alioto T."/>
        </authorList>
    </citation>
    <scope>NUCLEOTIDE SEQUENCE</scope>
</reference>
<evidence type="ECO:0000256" key="1">
    <source>
        <dbReference type="SAM" id="MobiDB-lite"/>
    </source>
</evidence>
<sequence>MKHDIVIARDSSDSSDDSDKHRRRFIKKLKRRLSRRKRIKLRRRNANVLIEKLIKEKILRTKNEPNKNTKSDKMEPRIHNIDKGNQNVKPLTKSSLIKTLGERLLSDYDYTTITPNGKESTGPVVSWDGIFTANENVQSSTKSEAVGNLGHSFIKTSSPGSGVSTSPKPNANTNAEQEFEGEIETEEQVITTTKKNIFSTSKQINEEQEIEAEETTTQNIISTIRPLASSTASSNNGEQEIEAEETTTINSITTVKSHLSKSTAAGEQEVEIEGITSTTKTSVTQQTLATVDQEVEAEETTTPLYSTSTKTLVSSINDHQPKQRVIDNAVANKYHGIAGIYIKPKSLDKPQITAQITGATRQKTEIPLNNGNFSYITKGELSISGKTLPLDINSVNSKSILNKDANGHSMGSERKIDMNSIIRHPQKALGSYHPPVPAEEAVVSVPGDASVISSLDKNILQTKTTLGKVGSGRRRVDDNGKPSLKNPADLNSTAGLRSIGSNTSEKETLKFSGNVFKIQPSLNVHVRTTASKDKKDKTSRTPLSAHSKPISTIPSNSNSFVAPTKLQETIHTIRINGQSKPATHHIVHGTSRSNMRHISLSGKDNFKLQKHGITYLQPTIEVVRKNGKTPNQQTGNGVAAKLNKKTISTVKNQNNLPQISDGRRSSNFILNNGGNASGKTMSQEPHNKTFIAGRRTSDLYNNAHPQSGYGVAFKLNKNTISGKRTLNNLPQINNGPQSSIGILNVGGNASGQIMLQKLNDKTVTDAGRNDIKQVSLGPTKSLTPFLPNTAPFVNANENTRNAKNQNQNWKPVVHSISIMNEIHTIGSKDTGLDHTPKINSISKSIQIENRSGIKPKKLSWQHRATSKPVVQQKAFVNNPPNPLPIAWGPVATSNTVVKEKKLGTTDIQGQQQKSWGPMAAGKSSLNKKDTNVEIGNDIQWGPVAKSKPSLGKKNINTEIGNNIQWGPVATSKPASINYIQTHKNISWGPVATSIPVVTGQQMNIQDKETNIDASRQQISNNGQGSSHKVATDNILNPSQITTSHISGLSRGLLDQLRQPSMRNLGSNRGRLTIMDAGNSSNVLPMPNGKAKDQIQNKIKADEILTSKWLDSKRKEATVLATELGGIWKGLSPGTKRQNVNKSERTRGTVPMSTTGIDPITFRWSPTWT</sequence>
<evidence type="ECO:0000313" key="3">
    <source>
        <dbReference type="Proteomes" id="UP000596742"/>
    </source>
</evidence>
<feature type="region of interest" description="Disordered" evidence="1">
    <location>
        <begin position="905"/>
        <end position="925"/>
    </location>
</feature>
<keyword evidence="3" id="KW-1185">Reference proteome</keyword>
<feature type="region of interest" description="Disordered" evidence="1">
    <location>
        <begin position="526"/>
        <end position="559"/>
    </location>
</feature>
<proteinExistence type="predicted"/>
<feature type="region of interest" description="Disordered" evidence="1">
    <location>
        <begin position="154"/>
        <end position="183"/>
    </location>
</feature>
<feature type="compositionally biased region" description="Low complexity" evidence="1">
    <location>
        <begin position="155"/>
        <end position="168"/>
    </location>
</feature>
<dbReference type="OrthoDB" id="6123242at2759"/>
<feature type="region of interest" description="Disordered" evidence="1">
    <location>
        <begin position="469"/>
        <end position="493"/>
    </location>
</feature>
<dbReference type="AlphaFoldDB" id="A0A8B6CJT1"/>
<dbReference type="EMBL" id="UYJE01001814">
    <property type="protein sequence ID" value="VDI05374.1"/>
    <property type="molecule type" value="Genomic_DNA"/>
</dbReference>
<name>A0A8B6CJT1_MYTGA</name>
<feature type="compositionally biased region" description="Polar residues" evidence="1">
    <location>
        <begin position="549"/>
        <end position="559"/>
    </location>
</feature>
<feature type="region of interest" description="Disordered" evidence="1">
    <location>
        <begin position="1"/>
        <end position="21"/>
    </location>
</feature>
<evidence type="ECO:0000313" key="2">
    <source>
        <dbReference type="EMBL" id="VDI05374.1"/>
    </source>
</evidence>
<dbReference type="Proteomes" id="UP000596742">
    <property type="component" value="Unassembled WGS sequence"/>
</dbReference>
<protein>
    <submittedName>
        <fullName evidence="2">Uncharacterized protein</fullName>
    </submittedName>
</protein>
<feature type="compositionally biased region" description="Basic and acidic residues" evidence="1">
    <location>
        <begin position="1"/>
        <end position="20"/>
    </location>
</feature>